<dbReference type="STRING" id="471704.A0A195E861"/>
<keyword evidence="9" id="KW-0807">Transducer</keyword>
<gene>
    <name evidence="12" type="ORF">ALC57_06922</name>
</gene>
<dbReference type="EMBL" id="KQ979568">
    <property type="protein sequence ID" value="KYN21014.1"/>
    <property type="molecule type" value="Genomic_DNA"/>
</dbReference>
<feature type="transmembrane region" description="Helical" evidence="11">
    <location>
        <begin position="40"/>
        <end position="59"/>
    </location>
</feature>
<evidence type="ECO:0000256" key="6">
    <source>
        <dbReference type="ARBA" id="ARBA00022989"/>
    </source>
</evidence>
<keyword evidence="3" id="KW-0716">Sensory transduction</keyword>
<keyword evidence="5" id="KW-0552">Olfaction</keyword>
<feature type="transmembrane region" description="Helical" evidence="11">
    <location>
        <begin position="264"/>
        <end position="280"/>
    </location>
</feature>
<sequence>FRNRKEMICVETQYFGLNKRLLLAVGLWPYQQTKFVRFRFIFFLSILTTAILFQVKHLLAQLQNVYNKLQDEHENAIMEKYGYTGKCYTAALTIFGICSVFTPITAEFLLTTSNVVLPINASQAHQMQFTTEYFIDQEKYFSLILLHINAAFCIGLFAIIGIGAMLFVYLQFTCGMFKISRLSELLMSKFEIMLFCLTAVAVTSLSTNLFRIFQISSSQANLKELLFPFIFVTICILYMFLANYTGQNIIDHTNYVFITAYNGYWYVVPLHVQKLILFLLQRGTKTFKIMIGGLFVGSLEGFATVRCLLEQLQHIYNEIKDENEIAIIEKYGLNAKHYTIRIIQITLCCALASVFVPMWPCILDIVVPMNESRPRPLIPIMTEYFVDQEKYFYLILLHINVATCIGAIAYIATGTMLIGYLKHACGMFKIASYRIERAMINKIFKNNTKNEITIYKAMIYAVDIHRKAMKLVLTQKYMYIYI</sequence>
<evidence type="ECO:0000256" key="7">
    <source>
        <dbReference type="ARBA" id="ARBA00023136"/>
    </source>
</evidence>
<reference evidence="12 13" key="1">
    <citation type="submission" date="2015-09" db="EMBL/GenBank/DDBJ databases">
        <title>Trachymyrmex cornetzi WGS genome.</title>
        <authorList>
            <person name="Nygaard S."/>
            <person name="Hu H."/>
            <person name="Boomsma J."/>
            <person name="Zhang G."/>
        </authorList>
    </citation>
    <scope>NUCLEOTIDE SEQUENCE [LARGE SCALE GENOMIC DNA]</scope>
    <source>
        <strain evidence="12">Tcor2-1</strain>
        <tissue evidence="12">Whole body</tissue>
    </source>
</reference>
<evidence type="ECO:0000256" key="9">
    <source>
        <dbReference type="ARBA" id="ARBA00023224"/>
    </source>
</evidence>
<feature type="coiled-coil region" evidence="10">
    <location>
        <begin position="52"/>
        <end position="79"/>
    </location>
</feature>
<dbReference type="PANTHER" id="PTHR21137">
    <property type="entry name" value="ODORANT RECEPTOR"/>
    <property type="match status" value="1"/>
</dbReference>
<feature type="transmembrane region" description="Helical" evidence="11">
    <location>
        <begin position="225"/>
        <end position="244"/>
    </location>
</feature>
<keyword evidence="8" id="KW-0675">Receptor</keyword>
<keyword evidence="10" id="KW-0175">Coiled coil</keyword>
<evidence type="ECO:0000256" key="2">
    <source>
        <dbReference type="ARBA" id="ARBA00022475"/>
    </source>
</evidence>
<dbReference type="Proteomes" id="UP000078492">
    <property type="component" value="Unassembled WGS sequence"/>
</dbReference>
<keyword evidence="6 11" id="KW-1133">Transmembrane helix</keyword>
<keyword evidence="2" id="KW-1003">Cell membrane</keyword>
<evidence type="ECO:0000256" key="3">
    <source>
        <dbReference type="ARBA" id="ARBA00022606"/>
    </source>
</evidence>
<dbReference type="GO" id="GO:0004984">
    <property type="term" value="F:olfactory receptor activity"/>
    <property type="evidence" value="ECO:0007669"/>
    <property type="project" value="InterPro"/>
</dbReference>
<keyword evidence="13" id="KW-1185">Reference proteome</keyword>
<dbReference type="GO" id="GO:0005886">
    <property type="term" value="C:plasma membrane"/>
    <property type="evidence" value="ECO:0007669"/>
    <property type="project" value="UniProtKB-SubCell"/>
</dbReference>
<dbReference type="GO" id="GO:0007165">
    <property type="term" value="P:signal transduction"/>
    <property type="evidence" value="ECO:0007669"/>
    <property type="project" value="UniProtKB-KW"/>
</dbReference>
<organism evidence="12 13">
    <name type="scientific">Trachymyrmex cornetzi</name>
    <dbReference type="NCBI Taxonomy" id="471704"/>
    <lineage>
        <taxon>Eukaryota</taxon>
        <taxon>Metazoa</taxon>
        <taxon>Ecdysozoa</taxon>
        <taxon>Arthropoda</taxon>
        <taxon>Hexapoda</taxon>
        <taxon>Insecta</taxon>
        <taxon>Pterygota</taxon>
        <taxon>Neoptera</taxon>
        <taxon>Endopterygota</taxon>
        <taxon>Hymenoptera</taxon>
        <taxon>Apocrita</taxon>
        <taxon>Aculeata</taxon>
        <taxon>Formicoidea</taxon>
        <taxon>Formicidae</taxon>
        <taxon>Myrmicinae</taxon>
        <taxon>Trachymyrmex</taxon>
    </lineage>
</organism>
<feature type="transmembrane region" description="Helical" evidence="11">
    <location>
        <begin position="143"/>
        <end position="172"/>
    </location>
</feature>
<evidence type="ECO:0000256" key="4">
    <source>
        <dbReference type="ARBA" id="ARBA00022692"/>
    </source>
</evidence>
<evidence type="ECO:0000256" key="5">
    <source>
        <dbReference type="ARBA" id="ARBA00022725"/>
    </source>
</evidence>
<feature type="transmembrane region" description="Helical" evidence="11">
    <location>
        <begin position="192"/>
        <end position="213"/>
    </location>
</feature>
<dbReference type="AlphaFoldDB" id="A0A195E861"/>
<evidence type="ECO:0000256" key="1">
    <source>
        <dbReference type="ARBA" id="ARBA00004651"/>
    </source>
</evidence>
<evidence type="ECO:0008006" key="14">
    <source>
        <dbReference type="Google" id="ProtNLM"/>
    </source>
</evidence>
<comment type="subcellular location">
    <subcellularLocation>
        <location evidence="1">Cell membrane</location>
        <topology evidence="1">Multi-pass membrane protein</topology>
    </subcellularLocation>
</comment>
<evidence type="ECO:0000256" key="8">
    <source>
        <dbReference type="ARBA" id="ARBA00023170"/>
    </source>
</evidence>
<feature type="transmembrane region" description="Helical" evidence="11">
    <location>
        <begin position="338"/>
        <end position="359"/>
    </location>
</feature>
<evidence type="ECO:0000256" key="10">
    <source>
        <dbReference type="SAM" id="Coils"/>
    </source>
</evidence>
<keyword evidence="7 11" id="KW-0472">Membrane</keyword>
<feature type="transmembrane region" description="Helical" evidence="11">
    <location>
        <begin position="88"/>
        <end position="110"/>
    </location>
</feature>
<dbReference type="InterPro" id="IPR004117">
    <property type="entry name" value="7tm6_olfct_rcpt"/>
</dbReference>
<feature type="transmembrane region" description="Helical" evidence="11">
    <location>
        <begin position="391"/>
        <end position="412"/>
    </location>
</feature>
<accession>A0A195E861</accession>
<dbReference type="PANTHER" id="PTHR21137:SF35">
    <property type="entry name" value="ODORANT RECEPTOR 19A-RELATED"/>
    <property type="match status" value="1"/>
</dbReference>
<evidence type="ECO:0000256" key="11">
    <source>
        <dbReference type="SAM" id="Phobius"/>
    </source>
</evidence>
<proteinExistence type="predicted"/>
<protein>
    <recommendedName>
        <fullName evidence="14">Odorant receptor 13a</fullName>
    </recommendedName>
</protein>
<evidence type="ECO:0000313" key="13">
    <source>
        <dbReference type="Proteomes" id="UP000078492"/>
    </source>
</evidence>
<dbReference type="GO" id="GO:0005549">
    <property type="term" value="F:odorant binding"/>
    <property type="evidence" value="ECO:0007669"/>
    <property type="project" value="InterPro"/>
</dbReference>
<evidence type="ECO:0000313" key="12">
    <source>
        <dbReference type="EMBL" id="KYN21014.1"/>
    </source>
</evidence>
<feature type="non-terminal residue" evidence="12">
    <location>
        <position position="1"/>
    </location>
</feature>
<name>A0A195E861_9HYME</name>
<keyword evidence="4 11" id="KW-0812">Transmembrane</keyword>
<dbReference type="Pfam" id="PF02949">
    <property type="entry name" value="7tm_6"/>
    <property type="match status" value="2"/>
</dbReference>